<evidence type="ECO:0000313" key="2">
    <source>
        <dbReference type="EMBL" id="KAK7064816.1"/>
    </source>
</evidence>
<reference evidence="2 3" key="1">
    <citation type="journal article" date="2024" name="J Genomics">
        <title>Draft genome sequencing and assembly of Favolaschia claudopus CIRM-BRFM 2984 isolated from oak limbs.</title>
        <authorList>
            <person name="Navarro D."/>
            <person name="Drula E."/>
            <person name="Chaduli D."/>
            <person name="Cazenave R."/>
            <person name="Ahrendt S."/>
            <person name="Wang J."/>
            <person name="Lipzen A."/>
            <person name="Daum C."/>
            <person name="Barry K."/>
            <person name="Grigoriev I.V."/>
            <person name="Favel A."/>
            <person name="Rosso M.N."/>
            <person name="Martin F."/>
        </authorList>
    </citation>
    <scope>NUCLEOTIDE SEQUENCE [LARGE SCALE GENOMIC DNA]</scope>
    <source>
        <strain evidence="2 3">CIRM-BRFM 2984</strain>
    </source>
</reference>
<keyword evidence="3" id="KW-1185">Reference proteome</keyword>
<dbReference type="Proteomes" id="UP001362999">
    <property type="component" value="Unassembled WGS sequence"/>
</dbReference>
<comment type="caution">
    <text evidence="2">The sequence shown here is derived from an EMBL/GenBank/DDBJ whole genome shotgun (WGS) entry which is preliminary data.</text>
</comment>
<evidence type="ECO:0000313" key="3">
    <source>
        <dbReference type="Proteomes" id="UP001362999"/>
    </source>
</evidence>
<name>A0AAW0EJH0_9AGAR</name>
<feature type="region of interest" description="Disordered" evidence="1">
    <location>
        <begin position="403"/>
        <end position="426"/>
    </location>
</feature>
<organism evidence="2 3">
    <name type="scientific">Favolaschia claudopus</name>
    <dbReference type="NCBI Taxonomy" id="2862362"/>
    <lineage>
        <taxon>Eukaryota</taxon>
        <taxon>Fungi</taxon>
        <taxon>Dikarya</taxon>
        <taxon>Basidiomycota</taxon>
        <taxon>Agaricomycotina</taxon>
        <taxon>Agaricomycetes</taxon>
        <taxon>Agaricomycetidae</taxon>
        <taxon>Agaricales</taxon>
        <taxon>Marasmiineae</taxon>
        <taxon>Mycenaceae</taxon>
        <taxon>Favolaschia</taxon>
    </lineage>
</organism>
<sequence>MPMTSPPPSEADRLRIAIALTALKFKPADESCPSYVLYLRNKFPPSAPSFQDEGPWKTRALALEKEVADLKAKYEEEQIKNLAAPPSALSDAASNNSQPVKRKAKKKAPEKLVEAPRKMNLETLLEDLHGRMELASLPTSTSLFANLSVFQQLISALSSSEVPVTAAQRSLLSSTAVRTFTSIANVLHPILRYTDITVTTQLQTLQTLATLLQHLISSSLAFLLRKPKRATNQTTVSGLMNRFLDALLTSIFNPIIESFSPLSCRFLTFLFPAKSSSTLPVDLRPDVLHILQSALSPLLYTASIFEANLRATIALTALRELEKLFSPQQAKDGHSRTRESRIGVLARKDALWYLCSVLHVVFTLSSAENSTLSSNSLTTSAVSERNIAESLSRIIGRCRKIPNSTSVDETSSPNQDHDRERMFSAGDPDEINLDVVDEVGFQMILSVAEKYWRWIGDVQQEQLFLAKDFQQPELEENVLPSAPE</sequence>
<gene>
    <name evidence="2" type="ORF">R3P38DRAFT_58831</name>
</gene>
<proteinExistence type="predicted"/>
<dbReference type="EMBL" id="JAWWNJ010000001">
    <property type="protein sequence ID" value="KAK7064816.1"/>
    <property type="molecule type" value="Genomic_DNA"/>
</dbReference>
<protein>
    <submittedName>
        <fullName evidence="2">Uncharacterized protein</fullName>
    </submittedName>
</protein>
<feature type="compositionally biased region" description="Polar residues" evidence="1">
    <location>
        <begin position="403"/>
        <end position="414"/>
    </location>
</feature>
<accession>A0AAW0EJH0</accession>
<feature type="compositionally biased region" description="Low complexity" evidence="1">
    <location>
        <begin position="85"/>
        <end position="99"/>
    </location>
</feature>
<feature type="region of interest" description="Disordered" evidence="1">
    <location>
        <begin position="85"/>
        <end position="110"/>
    </location>
</feature>
<evidence type="ECO:0000256" key="1">
    <source>
        <dbReference type="SAM" id="MobiDB-lite"/>
    </source>
</evidence>
<dbReference type="AlphaFoldDB" id="A0AAW0EJH0"/>